<feature type="signal peptide" evidence="1">
    <location>
        <begin position="1"/>
        <end position="22"/>
    </location>
</feature>
<evidence type="ECO:0000313" key="2">
    <source>
        <dbReference type="Proteomes" id="UP000050795"/>
    </source>
</evidence>
<dbReference type="AlphaFoldDB" id="A0AA85J3A1"/>
<name>A0AA85J3A1_TRIRE</name>
<dbReference type="Proteomes" id="UP000050795">
    <property type="component" value="Unassembled WGS sequence"/>
</dbReference>
<organism evidence="2 3">
    <name type="scientific">Trichobilharzia regenti</name>
    <name type="common">Nasal bird schistosome</name>
    <dbReference type="NCBI Taxonomy" id="157069"/>
    <lineage>
        <taxon>Eukaryota</taxon>
        <taxon>Metazoa</taxon>
        <taxon>Spiralia</taxon>
        <taxon>Lophotrochozoa</taxon>
        <taxon>Platyhelminthes</taxon>
        <taxon>Trematoda</taxon>
        <taxon>Digenea</taxon>
        <taxon>Strigeidida</taxon>
        <taxon>Schistosomatoidea</taxon>
        <taxon>Schistosomatidae</taxon>
        <taxon>Trichobilharzia</taxon>
    </lineage>
</organism>
<reference evidence="3" key="2">
    <citation type="submission" date="2023-11" db="UniProtKB">
        <authorList>
            <consortium name="WormBaseParasite"/>
        </authorList>
    </citation>
    <scope>IDENTIFICATION</scope>
</reference>
<evidence type="ECO:0000313" key="3">
    <source>
        <dbReference type="WBParaSite" id="TREG1_120770.1"/>
    </source>
</evidence>
<dbReference type="WBParaSite" id="TREG1_120770.1">
    <property type="protein sequence ID" value="TREG1_120770.1"/>
    <property type="gene ID" value="TREG1_120770"/>
</dbReference>
<protein>
    <submittedName>
        <fullName evidence="3">Uncharacterized protein</fullName>
    </submittedName>
</protein>
<feature type="chain" id="PRO_5041697545" evidence="1">
    <location>
        <begin position="23"/>
        <end position="94"/>
    </location>
</feature>
<keyword evidence="1" id="KW-0732">Signal</keyword>
<keyword evidence="2" id="KW-1185">Reference proteome</keyword>
<sequence>MSSSVVLRVALFSLFVLSIVSAGGPRPIYKEEVIETTTEEPKAPPKPSVLKTVYDVVKSLMLIKVKNAFDALIGKPMEKSAVSDAKKLFEKTVY</sequence>
<accession>A0AA85J3A1</accession>
<evidence type="ECO:0000256" key="1">
    <source>
        <dbReference type="SAM" id="SignalP"/>
    </source>
</evidence>
<proteinExistence type="predicted"/>
<reference evidence="2" key="1">
    <citation type="submission" date="2022-06" db="EMBL/GenBank/DDBJ databases">
        <authorList>
            <person name="Berger JAMES D."/>
            <person name="Berger JAMES D."/>
        </authorList>
    </citation>
    <scope>NUCLEOTIDE SEQUENCE [LARGE SCALE GENOMIC DNA]</scope>
</reference>